<dbReference type="Gene3D" id="3.50.4.10">
    <property type="entry name" value="Hepatocyte Growth Factor"/>
    <property type="match status" value="2"/>
</dbReference>
<name>A0A1X6NQM4_PORUM</name>
<keyword evidence="3" id="KW-1185">Reference proteome</keyword>
<gene>
    <name evidence="2" type="ORF">BU14_0637s0006</name>
</gene>
<protein>
    <recommendedName>
        <fullName evidence="1">Apple domain-containing protein</fullName>
    </recommendedName>
</protein>
<evidence type="ECO:0000313" key="2">
    <source>
        <dbReference type="EMBL" id="OSX70914.1"/>
    </source>
</evidence>
<organism evidence="2 3">
    <name type="scientific">Porphyra umbilicalis</name>
    <name type="common">Purple laver</name>
    <name type="synonym">Red alga</name>
    <dbReference type="NCBI Taxonomy" id="2786"/>
    <lineage>
        <taxon>Eukaryota</taxon>
        <taxon>Rhodophyta</taxon>
        <taxon>Bangiophyceae</taxon>
        <taxon>Bangiales</taxon>
        <taxon>Bangiaceae</taxon>
        <taxon>Porphyra</taxon>
    </lineage>
</organism>
<dbReference type="PANTHER" id="PTHR46873:SF1">
    <property type="entry name" value="EXPRESSED PROTEIN"/>
    <property type="match status" value="1"/>
</dbReference>
<dbReference type="AlphaFoldDB" id="A0A1X6NQM4"/>
<sequence length="447" mass="47566">MGSPVTPSRRPARVIPTRLAAVVVAALAVATAAAGAPPVITRQPPRIVAVKVGWSTTISAAARGATTLQWETTFGRNPDPSRPWRDVDGATGASFTYAPLCPNGVPPLAYRLRACNADGCTRSAMSAWNRVSMPPPVWVSTPPPVLPASATARWVVVTPLDFHSLRWRTKLDGGPPGAKVPAQRLLMGLPLPRGQRGWEMPMSDVPPGARLIVSVWLHCGGGRGLNSAPIEAGVSVPGPTPLAAACPAWVNPATVDARGLVLSHGHTFLTPTCAACRDACAGLPGCETWVWGANPAVPGRYRQCWLKARMPHRTPQLVAMNSSSTWVSGKLPYTAQTPCPGEWETDYEGRVLVAGDSHKLRTCTACAAACRARRDCNVWVWGFAALRGRHQECWLKRWEGGKWPATRTGNFTTTPWLAEANGKLTTSPWLAGVMADRLAAPAVGGHA</sequence>
<feature type="domain" description="Apple" evidence="1">
    <location>
        <begin position="345"/>
        <end position="396"/>
    </location>
</feature>
<evidence type="ECO:0000313" key="3">
    <source>
        <dbReference type="Proteomes" id="UP000218209"/>
    </source>
</evidence>
<evidence type="ECO:0000259" key="1">
    <source>
        <dbReference type="Pfam" id="PF14295"/>
    </source>
</evidence>
<dbReference type="InterPro" id="IPR003609">
    <property type="entry name" value="Pan_app"/>
</dbReference>
<accession>A0A1X6NQM4</accession>
<dbReference type="PANTHER" id="PTHR46873">
    <property type="entry name" value="EXPRESSED PROTEIN"/>
    <property type="match status" value="1"/>
</dbReference>
<dbReference type="EMBL" id="KV919191">
    <property type="protein sequence ID" value="OSX70914.1"/>
    <property type="molecule type" value="Genomic_DNA"/>
</dbReference>
<dbReference type="Proteomes" id="UP000218209">
    <property type="component" value="Unassembled WGS sequence"/>
</dbReference>
<proteinExistence type="predicted"/>
<dbReference type="Pfam" id="PF14295">
    <property type="entry name" value="PAN_4"/>
    <property type="match status" value="2"/>
</dbReference>
<reference evidence="2 3" key="1">
    <citation type="submission" date="2017-03" db="EMBL/GenBank/DDBJ databases">
        <title>WGS assembly of Porphyra umbilicalis.</title>
        <authorList>
            <person name="Brawley S.H."/>
            <person name="Blouin N.A."/>
            <person name="Ficko-Blean E."/>
            <person name="Wheeler G.L."/>
            <person name="Lohr M."/>
            <person name="Goodson H.V."/>
            <person name="Jenkins J.W."/>
            <person name="Blaby-Haas C.E."/>
            <person name="Helliwell K.E."/>
            <person name="Chan C."/>
            <person name="Marriage T."/>
            <person name="Bhattacharya D."/>
            <person name="Klein A.S."/>
            <person name="Badis Y."/>
            <person name="Brodie J."/>
            <person name="Cao Y."/>
            <person name="Collen J."/>
            <person name="Dittami S.M."/>
            <person name="Gachon C.M."/>
            <person name="Green B.R."/>
            <person name="Karpowicz S."/>
            <person name="Kim J.W."/>
            <person name="Kudahl U."/>
            <person name="Lin S."/>
            <person name="Michel G."/>
            <person name="Mittag M."/>
            <person name="Olson B.J."/>
            <person name="Pangilinan J."/>
            <person name="Peng Y."/>
            <person name="Qiu H."/>
            <person name="Shu S."/>
            <person name="Singer J.T."/>
            <person name="Smith A.G."/>
            <person name="Sprecher B.N."/>
            <person name="Wagner V."/>
            <person name="Wang W."/>
            <person name="Wang Z.-Y."/>
            <person name="Yan J."/>
            <person name="Yarish C."/>
            <person name="Zoeuner-Riek S."/>
            <person name="Zhuang Y."/>
            <person name="Zou Y."/>
            <person name="Lindquist E.A."/>
            <person name="Grimwood J."/>
            <person name="Barry K."/>
            <person name="Rokhsar D.S."/>
            <person name="Schmutz J."/>
            <person name="Stiller J.W."/>
            <person name="Grossman A.R."/>
            <person name="Prochnik S.E."/>
        </authorList>
    </citation>
    <scope>NUCLEOTIDE SEQUENCE [LARGE SCALE GENOMIC DNA]</scope>
    <source>
        <strain evidence="2">4086291</strain>
    </source>
</reference>
<feature type="domain" description="Apple" evidence="1">
    <location>
        <begin position="256"/>
        <end position="307"/>
    </location>
</feature>